<name>A0A183NVV1_9TREM</name>
<reference evidence="1 2" key="1">
    <citation type="submission" date="2018-11" db="EMBL/GenBank/DDBJ databases">
        <authorList>
            <consortium name="Pathogen Informatics"/>
        </authorList>
    </citation>
    <scope>NUCLEOTIDE SEQUENCE [LARGE SCALE GENOMIC DNA]</scope>
    <source>
        <strain>Denwood</strain>
        <strain evidence="2">Zambia</strain>
    </source>
</reference>
<organism evidence="1 2">
    <name type="scientific">Schistosoma mattheei</name>
    <dbReference type="NCBI Taxonomy" id="31246"/>
    <lineage>
        <taxon>Eukaryota</taxon>
        <taxon>Metazoa</taxon>
        <taxon>Spiralia</taxon>
        <taxon>Lophotrochozoa</taxon>
        <taxon>Platyhelminthes</taxon>
        <taxon>Trematoda</taxon>
        <taxon>Digenea</taxon>
        <taxon>Strigeidida</taxon>
        <taxon>Schistosomatoidea</taxon>
        <taxon>Schistosomatidae</taxon>
        <taxon>Schistosoma</taxon>
    </lineage>
</organism>
<dbReference type="AlphaFoldDB" id="A0A183NVV1"/>
<accession>A0A183NVV1</accession>
<dbReference type="Proteomes" id="UP000269396">
    <property type="component" value="Unassembled WGS sequence"/>
</dbReference>
<dbReference type="EMBL" id="UZAL01027471">
    <property type="protein sequence ID" value="VDP32882.1"/>
    <property type="molecule type" value="Genomic_DNA"/>
</dbReference>
<protein>
    <submittedName>
        <fullName evidence="1">Uncharacterized protein</fullName>
    </submittedName>
</protein>
<evidence type="ECO:0000313" key="1">
    <source>
        <dbReference type="EMBL" id="VDP32882.1"/>
    </source>
</evidence>
<gene>
    <name evidence="1" type="ORF">SMTD_LOCUS6237</name>
</gene>
<sequence length="113" mass="12598">MLIFSNDPLLCNDIINKSEENISEEPSLVVLPNIICPHNAFISCGKLVQCEAQVLDELKFDYNSDDFISTAVYPYHGVTSNVYSGQCEKYVLDEATAFITWVNKDPTLFRGGG</sequence>
<keyword evidence="2" id="KW-1185">Reference proteome</keyword>
<evidence type="ECO:0000313" key="2">
    <source>
        <dbReference type="Proteomes" id="UP000269396"/>
    </source>
</evidence>
<proteinExistence type="predicted"/>